<organism evidence="2 3">
    <name type="scientific">Elysia crispata</name>
    <name type="common">lettuce slug</name>
    <dbReference type="NCBI Taxonomy" id="231223"/>
    <lineage>
        <taxon>Eukaryota</taxon>
        <taxon>Metazoa</taxon>
        <taxon>Spiralia</taxon>
        <taxon>Lophotrochozoa</taxon>
        <taxon>Mollusca</taxon>
        <taxon>Gastropoda</taxon>
        <taxon>Heterobranchia</taxon>
        <taxon>Euthyneura</taxon>
        <taxon>Panpulmonata</taxon>
        <taxon>Sacoglossa</taxon>
        <taxon>Placobranchoidea</taxon>
        <taxon>Plakobranchidae</taxon>
        <taxon>Elysia</taxon>
    </lineage>
</organism>
<reference evidence="2" key="1">
    <citation type="journal article" date="2023" name="G3 (Bethesda)">
        <title>A reference genome for the long-term kleptoplast-retaining sea slug Elysia crispata morphotype clarki.</title>
        <authorList>
            <person name="Eastman K.E."/>
            <person name="Pendleton A.L."/>
            <person name="Shaikh M.A."/>
            <person name="Suttiyut T."/>
            <person name="Ogas R."/>
            <person name="Tomko P."/>
            <person name="Gavelis G."/>
            <person name="Widhalm J.R."/>
            <person name="Wisecaver J.H."/>
        </authorList>
    </citation>
    <scope>NUCLEOTIDE SEQUENCE</scope>
    <source>
        <strain evidence="2">ECLA1</strain>
    </source>
</reference>
<dbReference type="Proteomes" id="UP001283361">
    <property type="component" value="Unassembled WGS sequence"/>
</dbReference>
<proteinExistence type="predicted"/>
<dbReference type="AlphaFoldDB" id="A0AAE0XTV9"/>
<protein>
    <submittedName>
        <fullName evidence="2">Uncharacterized protein</fullName>
    </submittedName>
</protein>
<gene>
    <name evidence="2" type="ORF">RRG08_002684</name>
</gene>
<comment type="caution">
    <text evidence="2">The sequence shown here is derived from an EMBL/GenBank/DDBJ whole genome shotgun (WGS) entry which is preliminary data.</text>
</comment>
<sequence length="160" mass="17854">MENWCGGRPHRNSSRPYWCGEISHLCDLSTPGDATLALCCGQQATSRAAVVEMKGDQYQLNRKKRSRDERSDGLYKSCRSLELVLFCLRLSVLVQHLEWKISTSDDLPESVREASRRFMFGNGGLVSCSGHSEQTDKHCDSPANCAPRRAQNSGYPRAGD</sequence>
<accession>A0AAE0XTV9</accession>
<feature type="region of interest" description="Disordered" evidence="1">
    <location>
        <begin position="138"/>
        <end position="160"/>
    </location>
</feature>
<dbReference type="EMBL" id="JAWDGP010007584">
    <property type="protein sequence ID" value="KAK3712354.1"/>
    <property type="molecule type" value="Genomic_DNA"/>
</dbReference>
<evidence type="ECO:0000313" key="2">
    <source>
        <dbReference type="EMBL" id="KAK3712354.1"/>
    </source>
</evidence>
<name>A0AAE0XTV9_9GAST</name>
<keyword evidence="3" id="KW-1185">Reference proteome</keyword>
<evidence type="ECO:0000256" key="1">
    <source>
        <dbReference type="SAM" id="MobiDB-lite"/>
    </source>
</evidence>
<evidence type="ECO:0000313" key="3">
    <source>
        <dbReference type="Proteomes" id="UP001283361"/>
    </source>
</evidence>